<evidence type="ECO:0000313" key="2">
    <source>
        <dbReference type="Proteomes" id="UP000254424"/>
    </source>
</evidence>
<gene>
    <name evidence="1" type="ORF">NCTC11155_01569</name>
</gene>
<accession>A0A380YNQ0</accession>
<dbReference type="RefSeq" id="WP_004290582.1">
    <property type="nucleotide sequence ID" value="NZ_CABKNQ010000018.1"/>
</dbReference>
<proteinExistence type="predicted"/>
<dbReference type="STRING" id="483216.BACEGG_02258"/>
<sequence length="93" mass="10652">MTTMKLRRSLFTEVNAVLDSEELTRAAIQALKEVRKAVTAESKSAKQEKFMLNSLKEAFHELDEVKTGRKKSRPAEELLKELQEIEMEEGEKA</sequence>
<reference evidence="1 2" key="1">
    <citation type="submission" date="2018-06" db="EMBL/GenBank/DDBJ databases">
        <authorList>
            <consortium name="Pathogen Informatics"/>
            <person name="Doyle S."/>
        </authorList>
    </citation>
    <scope>NUCLEOTIDE SEQUENCE [LARGE SCALE GENOMIC DNA]</scope>
    <source>
        <strain evidence="1 2">NCTC11155</strain>
    </source>
</reference>
<dbReference type="EMBL" id="UFSX01000001">
    <property type="protein sequence ID" value="SUV29580.1"/>
    <property type="molecule type" value="Genomic_DNA"/>
</dbReference>
<dbReference type="AlphaFoldDB" id="A0A380YNQ0"/>
<evidence type="ECO:0000313" key="1">
    <source>
        <dbReference type="EMBL" id="SUV29580.1"/>
    </source>
</evidence>
<organism evidence="1 2">
    <name type="scientific">Bacteroides eggerthii</name>
    <dbReference type="NCBI Taxonomy" id="28111"/>
    <lineage>
        <taxon>Bacteria</taxon>
        <taxon>Pseudomonadati</taxon>
        <taxon>Bacteroidota</taxon>
        <taxon>Bacteroidia</taxon>
        <taxon>Bacteroidales</taxon>
        <taxon>Bacteroidaceae</taxon>
        <taxon>Bacteroides</taxon>
    </lineage>
</organism>
<name>A0A380YNQ0_9BACE</name>
<dbReference type="GeneID" id="93071472"/>
<dbReference type="Proteomes" id="UP000254424">
    <property type="component" value="Unassembled WGS sequence"/>
</dbReference>
<protein>
    <submittedName>
        <fullName evidence="1">Uncharacterized protein</fullName>
    </submittedName>
</protein>